<protein>
    <recommendedName>
        <fullName evidence="3">DNA topoisomerase</fullName>
        <ecNumber evidence="3">5.6.2.1</ecNumber>
    </recommendedName>
</protein>
<evidence type="ECO:0000256" key="4">
    <source>
        <dbReference type="ARBA" id="ARBA00023029"/>
    </source>
</evidence>
<dbReference type="AlphaFoldDB" id="A0A1I6G4G0"/>
<dbReference type="SUPFAM" id="SSF55869">
    <property type="entry name" value="DNA topoisomerase I domain"/>
    <property type="match status" value="1"/>
</dbReference>
<dbReference type="PRINTS" id="PR00416">
    <property type="entry name" value="EUTPISMRASEI"/>
</dbReference>
<dbReference type="EC" id="5.6.2.1" evidence="3"/>
<keyword evidence="6 9" id="KW-0413">Isomerase</keyword>
<accession>A0A1I6G4G0</accession>
<dbReference type="Proteomes" id="UP000198877">
    <property type="component" value="Unassembled WGS sequence"/>
</dbReference>
<dbReference type="Pfam" id="PF21338">
    <property type="entry name" value="Top1B_N_bact"/>
    <property type="match status" value="1"/>
</dbReference>
<evidence type="ECO:0000313" key="9">
    <source>
        <dbReference type="EMBL" id="SFR37075.1"/>
    </source>
</evidence>
<dbReference type="Gene3D" id="3.30.66.10">
    <property type="entry name" value="DNA topoisomerase I domain"/>
    <property type="match status" value="1"/>
</dbReference>
<gene>
    <name evidence="9" type="ORF">SAMN04488591_0744</name>
</gene>
<dbReference type="InterPro" id="IPR011010">
    <property type="entry name" value="DNA_brk_join_enz"/>
</dbReference>
<evidence type="ECO:0000256" key="2">
    <source>
        <dbReference type="ARBA" id="ARBA00006645"/>
    </source>
</evidence>
<dbReference type="PROSITE" id="PS52038">
    <property type="entry name" value="TOPO_IB_2"/>
    <property type="match status" value="1"/>
</dbReference>
<evidence type="ECO:0000259" key="8">
    <source>
        <dbReference type="Pfam" id="PF21338"/>
    </source>
</evidence>
<dbReference type="SUPFAM" id="SSF56349">
    <property type="entry name" value="DNA breaking-rejoining enzymes"/>
    <property type="match status" value="1"/>
</dbReference>
<organism evidence="9 10">
    <name type="scientific">Microbacterium azadirachtae</name>
    <dbReference type="NCBI Taxonomy" id="582680"/>
    <lineage>
        <taxon>Bacteria</taxon>
        <taxon>Bacillati</taxon>
        <taxon>Actinomycetota</taxon>
        <taxon>Actinomycetes</taxon>
        <taxon>Micrococcales</taxon>
        <taxon>Microbacteriaceae</taxon>
        <taxon>Microbacterium</taxon>
    </lineage>
</organism>
<feature type="domain" description="DNA topoisomerase IB N-terminal" evidence="8">
    <location>
        <begin position="21"/>
        <end position="69"/>
    </location>
</feature>
<evidence type="ECO:0000256" key="5">
    <source>
        <dbReference type="ARBA" id="ARBA00023125"/>
    </source>
</evidence>
<proteinExistence type="inferred from homology"/>
<evidence type="ECO:0000256" key="1">
    <source>
        <dbReference type="ARBA" id="ARBA00000213"/>
    </source>
</evidence>
<dbReference type="InterPro" id="IPR014711">
    <property type="entry name" value="TopoI_cat_a-hlx-sub_euk"/>
</dbReference>
<dbReference type="GO" id="GO:0006265">
    <property type="term" value="P:DNA topological change"/>
    <property type="evidence" value="ECO:0007669"/>
    <property type="project" value="InterPro"/>
</dbReference>
<dbReference type="RefSeq" id="WP_091735399.1">
    <property type="nucleotide sequence ID" value="NZ_FOYR01000001.1"/>
</dbReference>
<evidence type="ECO:0000256" key="3">
    <source>
        <dbReference type="ARBA" id="ARBA00012891"/>
    </source>
</evidence>
<feature type="domain" description="DNA topoisomerase I catalytic core eukaryotic-type" evidence="7">
    <location>
        <begin position="88"/>
        <end position="285"/>
    </location>
</feature>
<name>A0A1I6G4G0_9MICO</name>
<dbReference type="Gene3D" id="3.90.15.10">
    <property type="entry name" value="Topoisomerase I, Chain A, domain 3"/>
    <property type="match status" value="1"/>
</dbReference>
<dbReference type="InterPro" id="IPR035447">
    <property type="entry name" value="DNA_topo_I_N_sf"/>
</dbReference>
<reference evidence="10" key="1">
    <citation type="submission" date="2016-10" db="EMBL/GenBank/DDBJ databases">
        <authorList>
            <person name="Varghese N."/>
            <person name="Submissions S."/>
        </authorList>
    </citation>
    <scope>NUCLEOTIDE SEQUENCE [LARGE SCALE GENOMIC DNA]</scope>
    <source>
        <strain evidence="10">CL127</strain>
    </source>
</reference>
<keyword evidence="5" id="KW-0238">DNA-binding</keyword>
<dbReference type="EMBL" id="FOYR01000001">
    <property type="protein sequence ID" value="SFR37075.1"/>
    <property type="molecule type" value="Genomic_DNA"/>
</dbReference>
<dbReference type="GO" id="GO:0003917">
    <property type="term" value="F:DNA topoisomerase type I (single strand cut, ATP-independent) activity"/>
    <property type="evidence" value="ECO:0007669"/>
    <property type="project" value="UniProtKB-EC"/>
</dbReference>
<dbReference type="Gene3D" id="1.10.132.120">
    <property type="match status" value="1"/>
</dbReference>
<keyword evidence="4" id="KW-0799">Topoisomerase</keyword>
<sequence length="319" mass="35458">MALRIVDGQEPGIRRIRRGRGFEYRDARGRHVGDARTLARIRALAIPPAWQDVWICPHPDGHLQATGVDAAGRTQYRYHPEWARRVAEAKFDRALDLARALPGARRSVTRDLRAGGTSRGTVLAAGFRMLDVALLRVGSEEYAERHGSVGLCTLRARHVAVDGETVRLSFRGKSSVPWQTELEDPDLAAVLEQLRRRGSRTRLLAWREDGPWHPVRPADINEDVRARTGGDFTAKDFRTIHATVIAARSLARSGAAETEAARRRAMRLAVEETALALGNTPAVARGSYIDPRLFERYEQGLTVHPNGRSVEQQLIGLLP</sequence>
<comment type="catalytic activity">
    <reaction evidence="1">
        <text>ATP-independent breakage of single-stranded DNA, followed by passage and rejoining.</text>
        <dbReference type="EC" id="5.6.2.1"/>
    </reaction>
</comment>
<dbReference type="InterPro" id="IPR001631">
    <property type="entry name" value="TopoI"/>
</dbReference>
<comment type="similarity">
    <text evidence="2">Belongs to the type IB topoisomerase family.</text>
</comment>
<evidence type="ECO:0000256" key="6">
    <source>
        <dbReference type="ARBA" id="ARBA00023235"/>
    </source>
</evidence>
<dbReference type="Pfam" id="PF01028">
    <property type="entry name" value="Topoisom_I"/>
    <property type="match status" value="1"/>
</dbReference>
<dbReference type="GO" id="GO:0003677">
    <property type="term" value="F:DNA binding"/>
    <property type="evidence" value="ECO:0007669"/>
    <property type="project" value="UniProtKB-KW"/>
</dbReference>
<evidence type="ECO:0000259" key="7">
    <source>
        <dbReference type="Pfam" id="PF01028"/>
    </source>
</evidence>
<evidence type="ECO:0000313" key="10">
    <source>
        <dbReference type="Proteomes" id="UP000198877"/>
    </source>
</evidence>
<dbReference type="InterPro" id="IPR013500">
    <property type="entry name" value="TopoI_cat_euk"/>
</dbReference>
<dbReference type="InterPro" id="IPR049331">
    <property type="entry name" value="Top1B_N_bact"/>
</dbReference>